<dbReference type="RefSeq" id="XP_031071804.1">
    <property type="nucleotide sequence ID" value="XM_031196037.1"/>
</dbReference>
<accession>X0LM94</accession>
<organism evidence="1">
    <name type="scientific">Fusarium odoratissimum (strain NRRL 54006)</name>
    <dbReference type="NCBI Taxonomy" id="1089451"/>
    <lineage>
        <taxon>Eukaryota</taxon>
        <taxon>Fungi</taxon>
        <taxon>Dikarya</taxon>
        <taxon>Ascomycota</taxon>
        <taxon>Pezizomycotina</taxon>
        <taxon>Sordariomycetes</taxon>
        <taxon>Hypocreomycetidae</taxon>
        <taxon>Hypocreales</taxon>
        <taxon>Nectriaceae</taxon>
        <taxon>Fusarium</taxon>
        <taxon>Fusarium oxysporum species complex</taxon>
        <taxon>Fusarium oxysporum f. sp. cubense (strain race 4)</taxon>
    </lineage>
</organism>
<dbReference type="GeneID" id="42025235"/>
<gene>
    <name evidence="1" type="ORF">FOIG_00060</name>
</gene>
<proteinExistence type="predicted"/>
<dbReference type="EMBL" id="JH658272">
    <property type="protein sequence ID" value="EXM09715.1"/>
    <property type="molecule type" value="Genomic_DNA"/>
</dbReference>
<reference evidence="1" key="2">
    <citation type="submission" date="2012-05" db="EMBL/GenBank/DDBJ databases">
        <title>The Genome Annotation of Fusarium oxysporum II5.</title>
        <authorList>
            <consortium name="The Broad Institute Genomics Platform"/>
            <person name="Ma L.-J."/>
            <person name="Corby-Kistler H."/>
            <person name="Broz K."/>
            <person name="Gale L.R."/>
            <person name="Jonkers W."/>
            <person name="O'Donnell K."/>
            <person name="Ploetz R."/>
            <person name="Steinberg C."/>
            <person name="Schwartz D.C."/>
            <person name="VanEtten H."/>
            <person name="Zhou S."/>
            <person name="Young S.K."/>
            <person name="Zeng Q."/>
            <person name="Gargeya S."/>
            <person name="Fitzgerald M."/>
            <person name="Abouelleil A."/>
            <person name="Alvarado L."/>
            <person name="Chapman S.B."/>
            <person name="Gainer-Dewar J."/>
            <person name="Goldberg J."/>
            <person name="Griggs A."/>
            <person name="Gujja S."/>
            <person name="Hansen M."/>
            <person name="Howarth C."/>
            <person name="Imamovic A."/>
            <person name="Ireland A."/>
            <person name="Larimer J."/>
            <person name="McCowan C."/>
            <person name="Murphy C."/>
            <person name="Pearson M."/>
            <person name="Poon T.W."/>
            <person name="Priest M."/>
            <person name="Roberts A."/>
            <person name="Saif S."/>
            <person name="Shea T."/>
            <person name="Sykes S."/>
            <person name="Wortman J."/>
            <person name="Nusbaum C."/>
            <person name="Birren B."/>
        </authorList>
    </citation>
    <scope>NUCLEOTIDE SEQUENCE</scope>
    <source>
        <strain evidence="1">54006</strain>
    </source>
</reference>
<dbReference type="HOGENOM" id="CLU_1652227_0_0_1"/>
<protein>
    <submittedName>
        <fullName evidence="1">Uncharacterized protein</fullName>
    </submittedName>
</protein>
<name>X0LM94_FUSO5</name>
<sequence>MERVMQLQDKHARDGPSRRYLNRQRAQPSLEVHLMTNAACISSSDSSSASEPLRVKRPHACSAECRSPFLWHSSGQPYFLMACLYCSSIRHQWQDLCYRKLNHHLRCAQFRLSRMQCPNSWREGGFVSVDRYVKDPSLKRRSLILKQAKRCESYGVRDVH</sequence>
<dbReference type="Proteomes" id="UP000030685">
    <property type="component" value="Unassembled WGS sequence"/>
</dbReference>
<evidence type="ECO:0000313" key="1">
    <source>
        <dbReference type="EMBL" id="EXM09715.1"/>
    </source>
</evidence>
<reference evidence="1" key="1">
    <citation type="submission" date="2011-11" db="EMBL/GenBank/DDBJ databases">
        <title>The Genome Sequence of Fusarium oxysporum II5.</title>
        <authorList>
            <consortium name="The Broad Institute Genome Sequencing Platform"/>
            <person name="Ma L.-J."/>
            <person name="Gale L.R."/>
            <person name="Schwartz D.C."/>
            <person name="Zhou S."/>
            <person name="Corby-Kistler H."/>
            <person name="Young S.K."/>
            <person name="Zeng Q."/>
            <person name="Gargeya S."/>
            <person name="Fitzgerald M."/>
            <person name="Haas B."/>
            <person name="Abouelleil A."/>
            <person name="Alvarado L."/>
            <person name="Arachchi H.M."/>
            <person name="Berlin A."/>
            <person name="Brown A."/>
            <person name="Chapman S.B."/>
            <person name="Chen Z."/>
            <person name="Dunbar C."/>
            <person name="Freedman E."/>
            <person name="Gearin G."/>
            <person name="Goldberg J."/>
            <person name="Griggs A."/>
            <person name="Gujja S."/>
            <person name="Heiman D."/>
            <person name="Howarth C."/>
            <person name="Larson L."/>
            <person name="Lui A."/>
            <person name="MacDonald P.J.P."/>
            <person name="Montmayeur A."/>
            <person name="Murphy C."/>
            <person name="Neiman D."/>
            <person name="Pearson M."/>
            <person name="Priest M."/>
            <person name="Roberts A."/>
            <person name="Saif S."/>
            <person name="Shea T."/>
            <person name="Shenoy N."/>
            <person name="Sisk P."/>
            <person name="Stolte C."/>
            <person name="Sykes S."/>
            <person name="Wortman J."/>
            <person name="Nusbaum C."/>
            <person name="Birren B."/>
        </authorList>
    </citation>
    <scope>NUCLEOTIDE SEQUENCE [LARGE SCALE GENOMIC DNA]</scope>
    <source>
        <strain evidence="1">54006</strain>
    </source>
</reference>
<dbReference type="AlphaFoldDB" id="X0LM94"/>
<dbReference type="VEuPathDB" id="FungiDB:FOIG_00060"/>